<dbReference type="AlphaFoldDB" id="A0A1N7JEA8"/>
<accession>A0A1N7JEA8</accession>
<dbReference type="STRING" id="619304.SAMN05421760_1011021"/>
<keyword evidence="3" id="KW-1185">Reference proteome</keyword>
<protein>
    <submittedName>
        <fullName evidence="2">Sugar transferase, PEP-CTERM/EpsH1 system associated</fullName>
    </submittedName>
</protein>
<name>A0A1N7JEA8_9GAMM</name>
<gene>
    <name evidence="2" type="ORF">SAMN05421760_1011021</name>
</gene>
<dbReference type="PANTHER" id="PTHR12526:SF630">
    <property type="entry name" value="GLYCOSYLTRANSFERASE"/>
    <property type="match status" value="1"/>
</dbReference>
<dbReference type="GO" id="GO:0016757">
    <property type="term" value="F:glycosyltransferase activity"/>
    <property type="evidence" value="ECO:0007669"/>
    <property type="project" value="UniProtKB-ARBA"/>
</dbReference>
<sequence>MKRKRQEPPLIMHIIYALGTGGLENGLVNIINRMPADKYRHAIICLTHATSFADRITASDVTVIELNKKPGNDFKVHWQLLKILWQFKPAIVHTRNLAALEMQLLTLLIPGTKRVHGEHGRDMYDLYGENKKYNRLRKILSYFIHRYIAVSQDLETWLINTVKVPKKKVRQLYNGVDLERFHQVPMDLKRAVLPPGFVREDSIIIGTVGRIAAVKDQLSLINAFDILLKNPTVDSDRLRLIIVGDGPLYIELKARVCTLGLEDKVWMPGDRKDIPALLRSMDVFVLPSLGEGISNTILEAMATALPVVATDVGGNSELIDQHSTGVLVPVSDAELLADALNDLVNNPDRLRTMGNAGFEKVCQQFHWDITVANYLQVYDELLT</sequence>
<dbReference type="Pfam" id="PF13692">
    <property type="entry name" value="Glyco_trans_1_4"/>
    <property type="match status" value="1"/>
</dbReference>
<dbReference type="Proteomes" id="UP000185999">
    <property type="component" value="Unassembled WGS sequence"/>
</dbReference>
<dbReference type="Pfam" id="PF13439">
    <property type="entry name" value="Glyco_transf_4"/>
    <property type="match status" value="1"/>
</dbReference>
<dbReference type="Gene3D" id="3.40.50.2000">
    <property type="entry name" value="Glycogen Phosphorylase B"/>
    <property type="match status" value="2"/>
</dbReference>
<evidence type="ECO:0000313" key="3">
    <source>
        <dbReference type="Proteomes" id="UP000185999"/>
    </source>
</evidence>
<dbReference type="InterPro" id="IPR028098">
    <property type="entry name" value="Glyco_trans_4-like_N"/>
</dbReference>
<organism evidence="2 3">
    <name type="scientific">Neptunomonas antarctica</name>
    <dbReference type="NCBI Taxonomy" id="619304"/>
    <lineage>
        <taxon>Bacteria</taxon>
        <taxon>Pseudomonadati</taxon>
        <taxon>Pseudomonadota</taxon>
        <taxon>Gammaproteobacteria</taxon>
        <taxon>Oceanospirillales</taxon>
        <taxon>Oceanospirillaceae</taxon>
        <taxon>Neptunomonas</taxon>
    </lineage>
</organism>
<proteinExistence type="predicted"/>
<dbReference type="SUPFAM" id="SSF53756">
    <property type="entry name" value="UDP-Glycosyltransferase/glycogen phosphorylase"/>
    <property type="match status" value="1"/>
</dbReference>
<dbReference type="RefSeq" id="WP_054343145.1">
    <property type="nucleotide sequence ID" value="NZ_FTOE01000001.1"/>
</dbReference>
<reference evidence="3" key="1">
    <citation type="submission" date="2017-01" db="EMBL/GenBank/DDBJ databases">
        <authorList>
            <person name="Varghese N."/>
            <person name="Submissions S."/>
        </authorList>
    </citation>
    <scope>NUCLEOTIDE SEQUENCE [LARGE SCALE GENOMIC DNA]</scope>
    <source>
        <strain evidence="3">DSM 22306</strain>
    </source>
</reference>
<dbReference type="EMBL" id="FTOE01000001">
    <property type="protein sequence ID" value="SIS47630.1"/>
    <property type="molecule type" value="Genomic_DNA"/>
</dbReference>
<dbReference type="InterPro" id="IPR017522">
    <property type="entry name" value="Sugar_tfrase_PEP-CTERM_Stp2"/>
</dbReference>
<evidence type="ECO:0000259" key="1">
    <source>
        <dbReference type="Pfam" id="PF13439"/>
    </source>
</evidence>
<keyword evidence="2" id="KW-0808">Transferase</keyword>
<dbReference type="PANTHER" id="PTHR12526">
    <property type="entry name" value="GLYCOSYLTRANSFERASE"/>
    <property type="match status" value="1"/>
</dbReference>
<dbReference type="NCBIfam" id="TIGR03088">
    <property type="entry name" value="stp2"/>
    <property type="match status" value="1"/>
</dbReference>
<feature type="domain" description="Glycosyltransferase subfamily 4-like N-terminal" evidence="1">
    <location>
        <begin position="21"/>
        <end position="180"/>
    </location>
</feature>
<evidence type="ECO:0000313" key="2">
    <source>
        <dbReference type="EMBL" id="SIS47630.1"/>
    </source>
</evidence>